<keyword evidence="1" id="KW-1133">Transmembrane helix</keyword>
<gene>
    <name evidence="2" type="ORF">HF325_003273</name>
</gene>
<evidence type="ECO:0000256" key="1">
    <source>
        <dbReference type="SAM" id="Phobius"/>
    </source>
</evidence>
<dbReference type="AlphaFoldDB" id="A0A8H7LC01"/>
<name>A0A8H7LC01_9ASCO</name>
<keyword evidence="1" id="KW-0812">Transmembrane</keyword>
<keyword evidence="1" id="KW-0472">Membrane</keyword>
<organism evidence="2 3">
    <name type="scientific">Metschnikowia pulcherrima</name>
    <dbReference type="NCBI Taxonomy" id="27326"/>
    <lineage>
        <taxon>Eukaryota</taxon>
        <taxon>Fungi</taxon>
        <taxon>Dikarya</taxon>
        <taxon>Ascomycota</taxon>
        <taxon>Saccharomycotina</taxon>
        <taxon>Pichiomycetes</taxon>
        <taxon>Metschnikowiaceae</taxon>
        <taxon>Metschnikowia</taxon>
    </lineage>
</organism>
<sequence length="141" mass="15610">MHYATKVPGAALFGLPEGAISLLSLVLFHWRDTPLKIMVAENIKPSENNNSTQDQGNEKEKLAVSAYSDKAKIGKSFEAEWSLLQNQDTDIKYTVQGPTTEYDPDPFFDFPLSISEDNIFLTDLSPPVFSKVSKAEGKPSL</sequence>
<dbReference type="Proteomes" id="UP000649328">
    <property type="component" value="Unassembled WGS sequence"/>
</dbReference>
<feature type="transmembrane region" description="Helical" evidence="1">
    <location>
        <begin position="12"/>
        <end position="30"/>
    </location>
</feature>
<evidence type="ECO:0000313" key="3">
    <source>
        <dbReference type="Proteomes" id="UP000649328"/>
    </source>
</evidence>
<accession>A0A8H7LC01</accession>
<comment type="caution">
    <text evidence="2">The sequence shown here is derived from an EMBL/GenBank/DDBJ whole genome shotgun (WGS) entry which is preliminary data.</text>
</comment>
<evidence type="ECO:0000313" key="2">
    <source>
        <dbReference type="EMBL" id="KAF8002308.1"/>
    </source>
</evidence>
<protein>
    <submittedName>
        <fullName evidence="2">Uncharacterized protein</fullName>
    </submittedName>
</protein>
<reference evidence="2" key="1">
    <citation type="submission" date="2020-10" db="EMBL/GenBank/DDBJ databases">
        <title>The Whole-Genome Sequence of Metschnikowia persimmonesis, a Novel Endophytic Yeast Species Isolated from Medicinal Plant Diospyros kaki Thumb.</title>
        <authorList>
            <person name="Rahmat E."/>
            <person name="Kang Y."/>
        </authorList>
    </citation>
    <scope>NUCLEOTIDE SEQUENCE</scope>
    <source>
        <strain evidence="2">KIOM G15050</strain>
    </source>
</reference>
<proteinExistence type="predicted"/>
<keyword evidence="3" id="KW-1185">Reference proteome</keyword>
<dbReference type="EMBL" id="JACBPP010000004">
    <property type="protein sequence ID" value="KAF8002308.1"/>
    <property type="molecule type" value="Genomic_DNA"/>
</dbReference>